<evidence type="ECO:0000313" key="4">
    <source>
        <dbReference type="Proteomes" id="UP000004816"/>
    </source>
</evidence>
<dbReference type="NCBIfam" id="NF009385">
    <property type="entry name" value="PRK12744.1"/>
    <property type="match status" value="1"/>
</dbReference>
<dbReference type="EMBL" id="ACZI02000002">
    <property type="protein sequence ID" value="EFV13465.1"/>
    <property type="molecule type" value="Genomic_DNA"/>
</dbReference>
<dbReference type="PANTHER" id="PTHR48107">
    <property type="entry name" value="NADPH-DEPENDENT ALDEHYDE REDUCTASE-LIKE PROTEIN, CHLOROPLASTIC-RELATED"/>
    <property type="match status" value="1"/>
</dbReference>
<dbReference type="PRINTS" id="PR00081">
    <property type="entry name" value="GDHRDH"/>
</dbReference>
<name>E5XQA3_SEGRC</name>
<proteinExistence type="inferred from homology"/>
<sequence>MSLEGKYAIVAAGAKNLGGLISKELARAGAAGVAVHYNSASSEAAADETVAAIQATGAKTVKFQGDLTKPENITAFYNAALSEFGSLDIAVNTVGQVIRKPILEITEADYDEIFDKNSKAAFFFIKEAAEKLNDGGSITTIITSLLAFYTDGYAIYGGSKSPVVEFTKAASKELGSRQISVNAIAPGPMDTPFLYPQENDGRVEWLKSTTPLGRLTEITDVASSVVFLAGPGKWYTGQVFYPNGGFATKG</sequence>
<keyword evidence="2" id="KW-0560">Oxidoreductase</keyword>
<keyword evidence="4" id="KW-1185">Reference proteome</keyword>
<dbReference type="GO" id="GO:0016614">
    <property type="term" value="F:oxidoreductase activity, acting on CH-OH group of donors"/>
    <property type="evidence" value="ECO:0007669"/>
    <property type="project" value="UniProtKB-ARBA"/>
</dbReference>
<dbReference type="InterPro" id="IPR002347">
    <property type="entry name" value="SDR_fam"/>
</dbReference>
<dbReference type="PANTHER" id="PTHR48107:SF7">
    <property type="entry name" value="RE15974P"/>
    <property type="match status" value="1"/>
</dbReference>
<dbReference type="RefSeq" id="WP_007469354.1">
    <property type="nucleotide sequence ID" value="NZ_KI391953.1"/>
</dbReference>
<dbReference type="SUPFAM" id="SSF51735">
    <property type="entry name" value="NAD(P)-binding Rossmann-fold domains"/>
    <property type="match status" value="1"/>
</dbReference>
<reference evidence="3 4" key="1">
    <citation type="journal article" date="2011" name="Stand. Genomic Sci.">
        <title>High quality draft genome sequence of Segniliparus rugosus CDC 945(T)= (ATCC BAA-974(T)).</title>
        <authorList>
            <person name="Earl A.M."/>
            <person name="Desjardins C.A."/>
            <person name="Fitzgerald M.G."/>
            <person name="Arachchi H.M."/>
            <person name="Zeng Q."/>
            <person name="Mehta T."/>
            <person name="Griggs A."/>
            <person name="Birren B.W."/>
            <person name="Toney N.C."/>
            <person name="Carr J."/>
            <person name="Posey J."/>
            <person name="Butler W.R."/>
        </authorList>
    </citation>
    <scope>NUCLEOTIDE SEQUENCE [LARGE SCALE GENOMIC DNA]</scope>
    <source>
        <strain evidence="4">ATCC BAA-974 / DSM 45345 / CCUG 50838 / CIP 108380 / JCM 13579 / CDC 945</strain>
    </source>
</reference>
<dbReference type="Proteomes" id="UP000004816">
    <property type="component" value="Unassembled WGS sequence"/>
</dbReference>
<evidence type="ECO:0000256" key="1">
    <source>
        <dbReference type="ARBA" id="ARBA00006484"/>
    </source>
</evidence>
<dbReference type="eggNOG" id="COG1028">
    <property type="taxonomic scope" value="Bacteria"/>
</dbReference>
<comment type="similarity">
    <text evidence="1">Belongs to the short-chain dehydrogenases/reductases (SDR) family.</text>
</comment>
<evidence type="ECO:0000313" key="3">
    <source>
        <dbReference type="EMBL" id="EFV13465.1"/>
    </source>
</evidence>
<gene>
    <name evidence="3" type="ORF">HMPREF9336_01675</name>
</gene>
<organism evidence="3 4">
    <name type="scientific">Segniliparus rugosus (strain ATCC BAA-974 / DSM 45345 / CCUG 50838 / CIP 108380 / JCM 13579 / CDC 945)</name>
    <dbReference type="NCBI Taxonomy" id="679197"/>
    <lineage>
        <taxon>Bacteria</taxon>
        <taxon>Bacillati</taxon>
        <taxon>Actinomycetota</taxon>
        <taxon>Actinomycetes</taxon>
        <taxon>Mycobacteriales</taxon>
        <taxon>Segniliparaceae</taxon>
        <taxon>Segniliparus</taxon>
    </lineage>
</organism>
<dbReference type="InterPro" id="IPR036291">
    <property type="entry name" value="NAD(P)-bd_dom_sf"/>
</dbReference>
<evidence type="ECO:0008006" key="5">
    <source>
        <dbReference type="Google" id="ProtNLM"/>
    </source>
</evidence>
<protein>
    <recommendedName>
        <fullName evidence="5">Short-chain dehydrogenase</fullName>
    </recommendedName>
</protein>
<dbReference type="AlphaFoldDB" id="E5XQA3"/>
<dbReference type="Pfam" id="PF13561">
    <property type="entry name" value="adh_short_C2"/>
    <property type="match status" value="1"/>
</dbReference>
<dbReference type="Gene3D" id="3.40.50.720">
    <property type="entry name" value="NAD(P)-binding Rossmann-like Domain"/>
    <property type="match status" value="1"/>
</dbReference>
<evidence type="ECO:0000256" key="2">
    <source>
        <dbReference type="ARBA" id="ARBA00023002"/>
    </source>
</evidence>
<comment type="caution">
    <text evidence="3">The sequence shown here is derived from an EMBL/GenBank/DDBJ whole genome shotgun (WGS) entry which is preliminary data.</text>
</comment>
<dbReference type="STRING" id="679197.HMPREF9336_01675"/>
<dbReference type="HOGENOM" id="CLU_010194_1_3_11"/>
<accession>E5XQA3</accession>